<gene>
    <name evidence="2" type="ORF">RJ640_023387</name>
</gene>
<evidence type="ECO:0000313" key="2">
    <source>
        <dbReference type="EMBL" id="KAK2982105.1"/>
    </source>
</evidence>
<proteinExistence type="predicted"/>
<name>A0AA88S316_9ASTE</name>
<dbReference type="AlphaFoldDB" id="A0AA88S316"/>
<feature type="region of interest" description="Disordered" evidence="1">
    <location>
        <begin position="58"/>
        <end position="88"/>
    </location>
</feature>
<evidence type="ECO:0000256" key="1">
    <source>
        <dbReference type="SAM" id="MobiDB-lite"/>
    </source>
</evidence>
<organism evidence="2 3">
    <name type="scientific">Escallonia rubra</name>
    <dbReference type="NCBI Taxonomy" id="112253"/>
    <lineage>
        <taxon>Eukaryota</taxon>
        <taxon>Viridiplantae</taxon>
        <taxon>Streptophyta</taxon>
        <taxon>Embryophyta</taxon>
        <taxon>Tracheophyta</taxon>
        <taxon>Spermatophyta</taxon>
        <taxon>Magnoliopsida</taxon>
        <taxon>eudicotyledons</taxon>
        <taxon>Gunneridae</taxon>
        <taxon>Pentapetalae</taxon>
        <taxon>asterids</taxon>
        <taxon>campanulids</taxon>
        <taxon>Escalloniales</taxon>
        <taxon>Escalloniaceae</taxon>
        <taxon>Escallonia</taxon>
    </lineage>
</organism>
<accession>A0AA88S316</accession>
<evidence type="ECO:0000313" key="3">
    <source>
        <dbReference type="Proteomes" id="UP001187471"/>
    </source>
</evidence>
<comment type="caution">
    <text evidence="2">The sequence shown here is derived from an EMBL/GenBank/DDBJ whole genome shotgun (WGS) entry which is preliminary data.</text>
</comment>
<dbReference type="Proteomes" id="UP001187471">
    <property type="component" value="Unassembled WGS sequence"/>
</dbReference>
<reference evidence="2" key="1">
    <citation type="submission" date="2022-12" db="EMBL/GenBank/DDBJ databases">
        <title>Draft genome assemblies for two species of Escallonia (Escalloniales).</title>
        <authorList>
            <person name="Chanderbali A."/>
            <person name="Dervinis C."/>
            <person name="Anghel I."/>
            <person name="Soltis D."/>
            <person name="Soltis P."/>
            <person name="Zapata F."/>
        </authorList>
    </citation>
    <scope>NUCLEOTIDE SEQUENCE</scope>
    <source>
        <strain evidence="2">UCBG92.1500</strain>
        <tissue evidence="2">Leaf</tissue>
    </source>
</reference>
<protein>
    <submittedName>
        <fullName evidence="2">Uncharacterized protein</fullName>
    </submittedName>
</protein>
<feature type="compositionally biased region" description="Basic and acidic residues" evidence="1">
    <location>
        <begin position="58"/>
        <end position="80"/>
    </location>
</feature>
<sequence>MIIPMCTPKGWRCWTGLNLESKPGGTPLAEEKVRERSAVHVETDSSTLLSLLLLEMKTATRRDEMGQKSKRGREPTREPPKVPTKKTK</sequence>
<dbReference type="EMBL" id="JAVXUO010001465">
    <property type="protein sequence ID" value="KAK2982105.1"/>
    <property type="molecule type" value="Genomic_DNA"/>
</dbReference>
<keyword evidence="3" id="KW-1185">Reference proteome</keyword>